<protein>
    <submittedName>
        <fullName evidence="5">Substrate-binding domain-containing protein</fullName>
    </submittedName>
</protein>
<accession>A0ABV1RC56</accession>
<organism evidence="5 6">
    <name type="scientific">Catenovulum sediminis</name>
    <dbReference type="NCBI Taxonomy" id="1740262"/>
    <lineage>
        <taxon>Bacteria</taxon>
        <taxon>Pseudomonadati</taxon>
        <taxon>Pseudomonadota</taxon>
        <taxon>Gammaproteobacteria</taxon>
        <taxon>Alteromonadales</taxon>
        <taxon>Alteromonadaceae</taxon>
        <taxon>Catenovulum</taxon>
    </lineage>
</organism>
<evidence type="ECO:0000313" key="6">
    <source>
        <dbReference type="Proteomes" id="UP001467690"/>
    </source>
</evidence>
<dbReference type="PANTHER" id="PTHR30146:SF109">
    <property type="entry name" value="HTH-TYPE TRANSCRIPTIONAL REGULATOR GALS"/>
    <property type="match status" value="1"/>
</dbReference>
<dbReference type="Gene3D" id="3.40.50.2300">
    <property type="match status" value="2"/>
</dbReference>
<keyword evidence="1" id="KW-0805">Transcription regulation</keyword>
<feature type="domain" description="Periplasmic binding protein" evidence="4">
    <location>
        <begin position="40"/>
        <end position="286"/>
    </location>
</feature>
<dbReference type="SUPFAM" id="SSF53822">
    <property type="entry name" value="Periplasmic binding protein-like I"/>
    <property type="match status" value="1"/>
</dbReference>
<dbReference type="Proteomes" id="UP001467690">
    <property type="component" value="Unassembled WGS sequence"/>
</dbReference>
<keyword evidence="2" id="KW-0238">DNA-binding</keyword>
<dbReference type="Pfam" id="PF13407">
    <property type="entry name" value="Peripla_BP_4"/>
    <property type="match status" value="1"/>
</dbReference>
<evidence type="ECO:0000256" key="2">
    <source>
        <dbReference type="ARBA" id="ARBA00023125"/>
    </source>
</evidence>
<evidence type="ECO:0000259" key="4">
    <source>
        <dbReference type="Pfam" id="PF13407"/>
    </source>
</evidence>
<evidence type="ECO:0000256" key="3">
    <source>
        <dbReference type="ARBA" id="ARBA00023163"/>
    </source>
</evidence>
<dbReference type="RefSeq" id="WP_350400290.1">
    <property type="nucleotide sequence ID" value="NZ_JBELOE010000059.1"/>
</dbReference>
<proteinExistence type="predicted"/>
<gene>
    <name evidence="5" type="ORF">ABS311_01195</name>
</gene>
<dbReference type="EMBL" id="JBELOE010000059">
    <property type="protein sequence ID" value="MER2490499.1"/>
    <property type="molecule type" value="Genomic_DNA"/>
</dbReference>
<sequence length="322" mass="36517">MKHSIFLRTRIDALYKNITLWMMLFCCITSFHAYSKCLYMVTAGGGHTFWQAITHGAQVAAKQYNYRIISRGTFESINAEAQLSIIEYSKNYNCDGLILAPYNQLVVDQLQQNYFKPIILIDRKPKFSTMHVVKTDDYQAGQLAAKQLLVSNTKKFKLGYILTNTQIAHLNERAKGFSDYLMKKQTFEKLETINLGGSVGSARQQIYLKKPILNQADIIYSTNELSSLAINQDLDLPTTIKIGFDCHPLLIEATLNSKMLGFVSQNAFQIGYASASKLIAHIESGKPLNSLYLNANFIDYAFLQKLPVVNCQNIYRYLAQQN</sequence>
<dbReference type="InterPro" id="IPR028082">
    <property type="entry name" value="Peripla_BP_I"/>
</dbReference>
<comment type="caution">
    <text evidence="5">The sequence shown here is derived from an EMBL/GenBank/DDBJ whole genome shotgun (WGS) entry which is preliminary data.</text>
</comment>
<evidence type="ECO:0000256" key="1">
    <source>
        <dbReference type="ARBA" id="ARBA00023015"/>
    </source>
</evidence>
<dbReference type="PANTHER" id="PTHR30146">
    <property type="entry name" value="LACI-RELATED TRANSCRIPTIONAL REPRESSOR"/>
    <property type="match status" value="1"/>
</dbReference>
<evidence type="ECO:0000313" key="5">
    <source>
        <dbReference type="EMBL" id="MER2490499.1"/>
    </source>
</evidence>
<name>A0ABV1RC56_9ALTE</name>
<keyword evidence="3" id="KW-0804">Transcription</keyword>
<reference evidence="5 6" key="1">
    <citation type="submission" date="2024-06" db="EMBL/GenBank/DDBJ databases">
        <authorList>
            <person name="Chen R.Y."/>
        </authorList>
    </citation>
    <scope>NUCLEOTIDE SEQUENCE [LARGE SCALE GENOMIC DNA]</scope>
    <source>
        <strain evidence="5 6">D2</strain>
    </source>
</reference>
<keyword evidence="6" id="KW-1185">Reference proteome</keyword>
<dbReference type="InterPro" id="IPR025997">
    <property type="entry name" value="SBP_2_dom"/>
</dbReference>